<evidence type="ECO:0000313" key="5">
    <source>
        <dbReference type="EMBL" id="AZL67980.1"/>
    </source>
</evidence>
<dbReference type="Proteomes" id="UP000268230">
    <property type="component" value="Chromosome"/>
</dbReference>
<evidence type="ECO:0000313" key="6">
    <source>
        <dbReference type="Proteomes" id="UP000268230"/>
    </source>
</evidence>
<protein>
    <submittedName>
        <fullName evidence="5">OmpA family protein</fullName>
    </submittedName>
</protein>
<dbReference type="PANTHER" id="PTHR30329">
    <property type="entry name" value="STATOR ELEMENT OF FLAGELLAR MOTOR COMPLEX"/>
    <property type="match status" value="1"/>
</dbReference>
<dbReference type="Pfam" id="PF00691">
    <property type="entry name" value="OmpA"/>
    <property type="match status" value="1"/>
</dbReference>
<keyword evidence="2 3" id="KW-0472">Membrane</keyword>
<accession>A0A3Q8U0T3</accession>
<dbReference type="InterPro" id="IPR036737">
    <property type="entry name" value="OmpA-like_sf"/>
</dbReference>
<dbReference type="EMBL" id="CP034338">
    <property type="protein sequence ID" value="AZL67980.1"/>
    <property type="molecule type" value="Genomic_DNA"/>
</dbReference>
<proteinExistence type="predicted"/>
<sequence>MFGSSFMRPTALAAAVALGLSGCATIDKTLGDNSNGFACGAGALAGAVIGGAIVAAAGGNGKQIAAGSVAGGAVGCAAGYAYKQRVDRLKAVAAQEGLQAQVREIEVVDASTGKKASVGLEAQVQMQEMFPSGSATLTADGTRKLSALAREFANNRGKAEPGKPSKKVLVVGHTDSTGSAELNQRLSEQRARAVGDILASAGIARQDIYYQGAGASRPLADNASDAGRAQNRRVEFVEVDNEQVLVKRVNDERSNAKYLAHGTAAQPKVKAQAQGKQAKVAKTTRAPAPVNNDKAPTLPDQSAAAVIVQLDGKGGIDFGGEPVTSTQSALASNITPKSSTFSVISPAYASAPVTSCVGDLPRVEGEVKNLATGATLKDYRTNDFFPGLNGQVWGSKVNGHVATVGPVGILRDNAQVAVAPKMQFISDFASGSKKQSPVYSSVANTYEGETQILYRVFAVDQKKTPVTCMDIVFDKRAGSAVAGEIYYPKQNNAYVAQFKPKLAR</sequence>
<dbReference type="SUPFAM" id="SSF103088">
    <property type="entry name" value="OmpA-like"/>
    <property type="match status" value="1"/>
</dbReference>
<dbReference type="GO" id="GO:0009279">
    <property type="term" value="C:cell outer membrane"/>
    <property type="evidence" value="ECO:0007669"/>
    <property type="project" value="InterPro"/>
</dbReference>
<reference evidence="5 6" key="1">
    <citation type="submission" date="2018-12" db="EMBL/GenBank/DDBJ databases">
        <authorList>
            <person name="Li S."/>
            <person name="Yang R."/>
            <person name="Chen G."/>
            <person name="Zou L."/>
            <person name="Zhang C."/>
            <person name="Chen Y."/>
            <person name="Liu Z."/>
            <person name="Li Y."/>
            <person name="Yan Y."/>
            <person name="Huang M."/>
            <person name="Chen T."/>
        </authorList>
    </citation>
    <scope>NUCLEOTIDE SEQUENCE [LARGE SCALE GENOMIC DNA]</scope>
    <source>
        <strain evidence="5 6">1257</strain>
    </source>
</reference>
<dbReference type="CDD" id="cd07185">
    <property type="entry name" value="OmpA_C-like"/>
    <property type="match status" value="1"/>
</dbReference>
<dbReference type="PROSITE" id="PS51123">
    <property type="entry name" value="OMPA_2"/>
    <property type="match status" value="1"/>
</dbReference>
<dbReference type="InterPro" id="IPR006690">
    <property type="entry name" value="OMPA-like_CS"/>
</dbReference>
<evidence type="ECO:0000256" key="1">
    <source>
        <dbReference type="ARBA" id="ARBA00004370"/>
    </source>
</evidence>
<dbReference type="Gene3D" id="3.30.1330.60">
    <property type="entry name" value="OmpA-like domain"/>
    <property type="match status" value="1"/>
</dbReference>
<dbReference type="OrthoDB" id="9805832at2"/>
<evidence type="ECO:0000256" key="3">
    <source>
        <dbReference type="PROSITE-ProRule" id="PRU00473"/>
    </source>
</evidence>
<dbReference type="PROSITE" id="PS01068">
    <property type="entry name" value="OMPA_1"/>
    <property type="match status" value="1"/>
</dbReference>
<dbReference type="InterPro" id="IPR006665">
    <property type="entry name" value="OmpA-like"/>
</dbReference>
<gene>
    <name evidence="5" type="ORF">EJA05_09610</name>
</gene>
<name>A0A3Q8U0T3_9PSED</name>
<dbReference type="PANTHER" id="PTHR30329:SF21">
    <property type="entry name" value="LIPOPROTEIN YIAD-RELATED"/>
    <property type="match status" value="1"/>
</dbReference>
<feature type="domain" description="OmpA-like" evidence="4">
    <location>
        <begin position="118"/>
        <end position="242"/>
    </location>
</feature>
<evidence type="ECO:0000256" key="2">
    <source>
        <dbReference type="ARBA" id="ARBA00023136"/>
    </source>
</evidence>
<comment type="subcellular location">
    <subcellularLocation>
        <location evidence="1">Membrane</location>
    </subcellularLocation>
</comment>
<dbReference type="AlphaFoldDB" id="A0A3Q8U0T3"/>
<organism evidence="5 6">
    <name type="scientific">Pseudomonas entomophila</name>
    <dbReference type="NCBI Taxonomy" id="312306"/>
    <lineage>
        <taxon>Bacteria</taxon>
        <taxon>Pseudomonadati</taxon>
        <taxon>Pseudomonadota</taxon>
        <taxon>Gammaproteobacteria</taxon>
        <taxon>Pseudomonadales</taxon>
        <taxon>Pseudomonadaceae</taxon>
        <taxon>Pseudomonas</taxon>
    </lineage>
</organism>
<evidence type="ECO:0000259" key="4">
    <source>
        <dbReference type="PROSITE" id="PS51123"/>
    </source>
</evidence>
<dbReference type="KEGG" id="pory:EJA05_09610"/>
<dbReference type="InterPro" id="IPR050330">
    <property type="entry name" value="Bact_OuterMem_StrucFunc"/>
</dbReference>